<evidence type="ECO:0000259" key="4">
    <source>
        <dbReference type="PROSITE" id="PS50893"/>
    </source>
</evidence>
<keyword evidence="3 5" id="KW-0067">ATP-binding</keyword>
<dbReference type="AlphaFoldDB" id="A0A3P1SHY4"/>
<dbReference type="InterPro" id="IPR050166">
    <property type="entry name" value="ABC_transporter_ATP-bind"/>
</dbReference>
<dbReference type="OrthoDB" id="8773773at2"/>
<evidence type="ECO:0000256" key="1">
    <source>
        <dbReference type="ARBA" id="ARBA00022448"/>
    </source>
</evidence>
<keyword evidence="1" id="KW-0813">Transport</keyword>
<sequence length="228" mass="24914">MSLLSVRRQVSSQTPILPGTRAHDGLSLTGVSVSRRGLRLIDDLSFTVTPGQVLGVSGPSGCGKTTLLRCIASLSSHYTGSITVPEGPLAMVFQEPRLLPWRSVRSNVMLPLRTADAFFRAEEWLERLHLADAMDLYPAQLSGGMRQRVAIARALATEPTLLLVDEPFSALDAPLARDLRDMLAELVSDKQFTTVWVSHDMEEIRAVSTQHLHLNGPPGSWTLSADPH</sequence>
<evidence type="ECO:0000313" key="5">
    <source>
        <dbReference type="EMBL" id="RRC96385.1"/>
    </source>
</evidence>
<dbReference type="InterPro" id="IPR003593">
    <property type="entry name" value="AAA+_ATPase"/>
</dbReference>
<gene>
    <name evidence="5" type="ORF">EII11_01715</name>
</gene>
<dbReference type="SUPFAM" id="SSF52540">
    <property type="entry name" value="P-loop containing nucleoside triphosphate hydrolases"/>
    <property type="match status" value="1"/>
</dbReference>
<comment type="caution">
    <text evidence="5">The sequence shown here is derived from an EMBL/GenBank/DDBJ whole genome shotgun (WGS) entry which is preliminary data.</text>
</comment>
<reference evidence="5 6" key="1">
    <citation type="submission" date="2018-11" db="EMBL/GenBank/DDBJ databases">
        <title>Genomes From Bacteria Associated with the Canine Oral Cavity: a Test Case for Automated Genome-Based Taxonomic Assignment.</title>
        <authorList>
            <person name="Coil D.A."/>
            <person name="Jospin G."/>
            <person name="Darling A.E."/>
            <person name="Wallis C."/>
            <person name="Davis I.J."/>
            <person name="Harris S."/>
            <person name="Eisen J.A."/>
            <person name="Holcombe L.J."/>
            <person name="O'Flynn C."/>
        </authorList>
    </citation>
    <scope>NUCLEOTIDE SEQUENCE [LARGE SCALE GENOMIC DNA]</scope>
    <source>
        <strain evidence="5 6">OH770</strain>
    </source>
</reference>
<dbReference type="SMART" id="SM00382">
    <property type="entry name" value="AAA"/>
    <property type="match status" value="1"/>
</dbReference>
<dbReference type="EMBL" id="RQZF01000001">
    <property type="protein sequence ID" value="RRC96385.1"/>
    <property type="molecule type" value="Genomic_DNA"/>
</dbReference>
<dbReference type="InterPro" id="IPR017871">
    <property type="entry name" value="ABC_transporter-like_CS"/>
</dbReference>
<evidence type="ECO:0000313" key="6">
    <source>
        <dbReference type="Proteomes" id="UP000280444"/>
    </source>
</evidence>
<feature type="domain" description="ABC transporter" evidence="4">
    <location>
        <begin position="26"/>
        <end position="226"/>
    </location>
</feature>
<keyword evidence="2" id="KW-0547">Nucleotide-binding</keyword>
<dbReference type="Proteomes" id="UP000280444">
    <property type="component" value="Unassembled WGS sequence"/>
</dbReference>
<protein>
    <submittedName>
        <fullName evidence="5">ABC transporter ATP-binding protein</fullName>
    </submittedName>
</protein>
<organism evidence="5 6">
    <name type="scientific">Schaalia canis</name>
    <dbReference type="NCBI Taxonomy" id="100469"/>
    <lineage>
        <taxon>Bacteria</taxon>
        <taxon>Bacillati</taxon>
        <taxon>Actinomycetota</taxon>
        <taxon>Actinomycetes</taxon>
        <taxon>Actinomycetales</taxon>
        <taxon>Actinomycetaceae</taxon>
        <taxon>Schaalia</taxon>
    </lineage>
</organism>
<dbReference type="InterPro" id="IPR003439">
    <property type="entry name" value="ABC_transporter-like_ATP-bd"/>
</dbReference>
<dbReference type="GO" id="GO:0016887">
    <property type="term" value="F:ATP hydrolysis activity"/>
    <property type="evidence" value="ECO:0007669"/>
    <property type="project" value="InterPro"/>
</dbReference>
<dbReference type="PANTHER" id="PTHR42788">
    <property type="entry name" value="TAURINE IMPORT ATP-BINDING PROTEIN-RELATED"/>
    <property type="match status" value="1"/>
</dbReference>
<dbReference type="RefSeq" id="WP_124867918.1">
    <property type="nucleotide sequence ID" value="NZ_RQZF01000001.1"/>
</dbReference>
<keyword evidence="6" id="KW-1185">Reference proteome</keyword>
<dbReference type="Gene3D" id="3.40.50.300">
    <property type="entry name" value="P-loop containing nucleotide triphosphate hydrolases"/>
    <property type="match status" value="1"/>
</dbReference>
<dbReference type="PROSITE" id="PS00211">
    <property type="entry name" value="ABC_TRANSPORTER_1"/>
    <property type="match status" value="1"/>
</dbReference>
<dbReference type="PROSITE" id="PS50893">
    <property type="entry name" value="ABC_TRANSPORTER_2"/>
    <property type="match status" value="1"/>
</dbReference>
<name>A0A3P1SHY4_9ACTO</name>
<accession>A0A3P1SHY4</accession>
<dbReference type="GO" id="GO:0005524">
    <property type="term" value="F:ATP binding"/>
    <property type="evidence" value="ECO:0007669"/>
    <property type="project" value="UniProtKB-KW"/>
</dbReference>
<dbReference type="Pfam" id="PF00005">
    <property type="entry name" value="ABC_tran"/>
    <property type="match status" value="1"/>
</dbReference>
<evidence type="ECO:0000256" key="2">
    <source>
        <dbReference type="ARBA" id="ARBA00022741"/>
    </source>
</evidence>
<evidence type="ECO:0000256" key="3">
    <source>
        <dbReference type="ARBA" id="ARBA00022840"/>
    </source>
</evidence>
<proteinExistence type="predicted"/>
<dbReference type="InterPro" id="IPR027417">
    <property type="entry name" value="P-loop_NTPase"/>
</dbReference>
<dbReference type="PANTHER" id="PTHR42788:SF13">
    <property type="entry name" value="ALIPHATIC SULFONATES IMPORT ATP-BINDING PROTEIN SSUB"/>
    <property type="match status" value="1"/>
</dbReference>